<accession>A0A8S9ILJ9</accession>
<comment type="caution">
    <text evidence="2">The sequence shown here is derived from an EMBL/GenBank/DDBJ whole genome shotgun (WGS) entry which is preliminary data.</text>
</comment>
<evidence type="ECO:0000313" key="2">
    <source>
        <dbReference type="EMBL" id="KAF2570213.1"/>
    </source>
</evidence>
<feature type="region of interest" description="Disordered" evidence="1">
    <location>
        <begin position="1"/>
        <end position="76"/>
    </location>
</feature>
<dbReference type="AlphaFoldDB" id="A0A8S9ILJ9"/>
<dbReference type="EMBL" id="QGKY02001015">
    <property type="protein sequence ID" value="KAF2570213.1"/>
    <property type="molecule type" value="Genomic_DNA"/>
</dbReference>
<organism evidence="2">
    <name type="scientific">Brassica cretica</name>
    <name type="common">Mustard</name>
    <dbReference type="NCBI Taxonomy" id="69181"/>
    <lineage>
        <taxon>Eukaryota</taxon>
        <taxon>Viridiplantae</taxon>
        <taxon>Streptophyta</taxon>
        <taxon>Embryophyta</taxon>
        <taxon>Tracheophyta</taxon>
        <taxon>Spermatophyta</taxon>
        <taxon>Magnoliopsida</taxon>
        <taxon>eudicotyledons</taxon>
        <taxon>Gunneridae</taxon>
        <taxon>Pentapetalae</taxon>
        <taxon>rosids</taxon>
        <taxon>malvids</taxon>
        <taxon>Brassicales</taxon>
        <taxon>Brassicaceae</taxon>
        <taxon>Brassiceae</taxon>
        <taxon>Brassica</taxon>
    </lineage>
</organism>
<sequence>MEVRASRILKRASRMPKRASRSKPRSLVRVIRTPPPPPRAKQWEPKFTPSISVIGEKSRNPNFPSGPGFSARTNVK</sequence>
<reference evidence="2" key="1">
    <citation type="submission" date="2019-12" db="EMBL/GenBank/DDBJ databases">
        <title>Genome sequencing and annotation of Brassica cretica.</title>
        <authorList>
            <person name="Studholme D.J."/>
            <person name="Sarris P.F."/>
        </authorList>
    </citation>
    <scope>NUCLEOTIDE SEQUENCE</scope>
    <source>
        <strain evidence="2">PFS-102/07</strain>
        <tissue evidence="2">Leaf</tissue>
    </source>
</reference>
<evidence type="ECO:0000256" key="1">
    <source>
        <dbReference type="SAM" id="MobiDB-lite"/>
    </source>
</evidence>
<feature type="compositionally biased region" description="Basic residues" evidence="1">
    <location>
        <begin position="7"/>
        <end position="26"/>
    </location>
</feature>
<gene>
    <name evidence="2" type="ORF">F2Q70_00003291</name>
</gene>
<protein>
    <submittedName>
        <fullName evidence="2">Uncharacterized protein</fullName>
    </submittedName>
</protein>
<name>A0A8S9ILJ9_BRACR</name>
<proteinExistence type="predicted"/>